<comment type="pathway">
    <text evidence="1">Amino-acid biosynthesis; L-tryptophan biosynthesis; L-tryptophan from chorismate: step 5/5.</text>
</comment>
<keyword evidence="6" id="KW-0057">Aromatic amino acid biosynthesis</keyword>
<dbReference type="EC" id="4.2.1.20" evidence="3"/>
<feature type="non-terminal residue" evidence="9">
    <location>
        <position position="117"/>
    </location>
</feature>
<gene>
    <name evidence="9" type="ORF">LCGC14_2372240</name>
</gene>
<keyword evidence="4" id="KW-0028">Amino-acid biosynthesis</keyword>
<dbReference type="GO" id="GO:0004834">
    <property type="term" value="F:tryptophan synthase activity"/>
    <property type="evidence" value="ECO:0007669"/>
    <property type="project" value="UniProtKB-EC"/>
</dbReference>
<dbReference type="InterPro" id="IPR011060">
    <property type="entry name" value="RibuloseP-bd_barrel"/>
</dbReference>
<evidence type="ECO:0000256" key="7">
    <source>
        <dbReference type="ARBA" id="ARBA00023239"/>
    </source>
</evidence>
<proteinExistence type="predicted"/>
<evidence type="ECO:0000256" key="4">
    <source>
        <dbReference type="ARBA" id="ARBA00022605"/>
    </source>
</evidence>
<dbReference type="EMBL" id="LAZR01034993">
    <property type="protein sequence ID" value="KKL28727.1"/>
    <property type="molecule type" value="Genomic_DNA"/>
</dbReference>
<keyword evidence="7" id="KW-0456">Lyase</keyword>
<evidence type="ECO:0000256" key="2">
    <source>
        <dbReference type="ARBA" id="ARBA00011270"/>
    </source>
</evidence>
<evidence type="ECO:0000256" key="6">
    <source>
        <dbReference type="ARBA" id="ARBA00023141"/>
    </source>
</evidence>
<dbReference type="Pfam" id="PF00290">
    <property type="entry name" value="Trp_syntA"/>
    <property type="match status" value="1"/>
</dbReference>
<dbReference type="CDD" id="cd04724">
    <property type="entry name" value="Tryptophan_synthase_alpha"/>
    <property type="match status" value="1"/>
</dbReference>
<comment type="caution">
    <text evidence="9">The sequence shown here is derived from an EMBL/GenBank/DDBJ whole genome shotgun (WGS) entry which is preliminary data.</text>
</comment>
<accession>A0A0F9CQQ4</accession>
<comment type="subunit">
    <text evidence="2">Tetramer of two alpha and two beta chains.</text>
</comment>
<dbReference type="PANTHER" id="PTHR43406:SF1">
    <property type="entry name" value="TRYPTOPHAN SYNTHASE ALPHA CHAIN, CHLOROPLASTIC"/>
    <property type="match status" value="1"/>
</dbReference>
<dbReference type="GO" id="GO:0005829">
    <property type="term" value="C:cytosol"/>
    <property type="evidence" value="ECO:0007669"/>
    <property type="project" value="TreeGrafter"/>
</dbReference>
<dbReference type="InterPro" id="IPR002028">
    <property type="entry name" value="Trp_synthase_suA"/>
</dbReference>
<organism evidence="9">
    <name type="scientific">marine sediment metagenome</name>
    <dbReference type="NCBI Taxonomy" id="412755"/>
    <lineage>
        <taxon>unclassified sequences</taxon>
        <taxon>metagenomes</taxon>
        <taxon>ecological metagenomes</taxon>
    </lineage>
</organism>
<comment type="catalytic activity">
    <reaction evidence="8">
        <text>(1S,2R)-1-C-(indol-3-yl)glycerol 3-phosphate + L-serine = D-glyceraldehyde 3-phosphate + L-tryptophan + H2O</text>
        <dbReference type="Rhea" id="RHEA:10532"/>
        <dbReference type="ChEBI" id="CHEBI:15377"/>
        <dbReference type="ChEBI" id="CHEBI:33384"/>
        <dbReference type="ChEBI" id="CHEBI:57912"/>
        <dbReference type="ChEBI" id="CHEBI:58866"/>
        <dbReference type="ChEBI" id="CHEBI:59776"/>
        <dbReference type="EC" id="4.2.1.20"/>
    </reaction>
</comment>
<dbReference type="PANTHER" id="PTHR43406">
    <property type="entry name" value="TRYPTOPHAN SYNTHASE, ALPHA CHAIN"/>
    <property type="match status" value="1"/>
</dbReference>
<evidence type="ECO:0000256" key="1">
    <source>
        <dbReference type="ARBA" id="ARBA00004733"/>
    </source>
</evidence>
<dbReference type="UniPathway" id="UPA00035">
    <property type="reaction ID" value="UER00044"/>
</dbReference>
<dbReference type="SUPFAM" id="SSF51366">
    <property type="entry name" value="Ribulose-phoshate binding barrel"/>
    <property type="match status" value="1"/>
</dbReference>
<protein>
    <recommendedName>
        <fullName evidence="3">tryptophan synthase</fullName>
        <ecNumber evidence="3">4.2.1.20</ecNumber>
    </recommendedName>
</protein>
<reference evidence="9" key="1">
    <citation type="journal article" date="2015" name="Nature">
        <title>Complex archaea that bridge the gap between prokaryotes and eukaryotes.</title>
        <authorList>
            <person name="Spang A."/>
            <person name="Saw J.H."/>
            <person name="Jorgensen S.L."/>
            <person name="Zaremba-Niedzwiedzka K."/>
            <person name="Martijn J."/>
            <person name="Lind A.E."/>
            <person name="van Eijk R."/>
            <person name="Schleper C."/>
            <person name="Guy L."/>
            <person name="Ettema T.J."/>
        </authorList>
    </citation>
    <scope>NUCLEOTIDE SEQUENCE</scope>
</reference>
<dbReference type="AlphaFoldDB" id="A0A0F9CQQ4"/>
<dbReference type="InterPro" id="IPR013785">
    <property type="entry name" value="Aldolase_TIM"/>
</dbReference>
<keyword evidence="5" id="KW-0822">Tryptophan biosynthesis</keyword>
<evidence type="ECO:0000256" key="5">
    <source>
        <dbReference type="ARBA" id="ARBA00022822"/>
    </source>
</evidence>
<evidence type="ECO:0000256" key="3">
    <source>
        <dbReference type="ARBA" id="ARBA00012043"/>
    </source>
</evidence>
<evidence type="ECO:0000313" key="9">
    <source>
        <dbReference type="EMBL" id="KKL28727.1"/>
    </source>
</evidence>
<dbReference type="Gene3D" id="3.20.20.70">
    <property type="entry name" value="Aldolase class I"/>
    <property type="match status" value="1"/>
</dbReference>
<evidence type="ECO:0000256" key="8">
    <source>
        <dbReference type="ARBA" id="ARBA00049047"/>
    </source>
</evidence>
<sequence>MLESYIKNRLNEKDILLMTHIVLGYPSFEDSLELIRVMVAAGVDLMELQIPFSEPTADGPVIVNANQRALESGATIKDCLSLAKKVVRTFDIPFLIMTYYNIPFIYGLKRFVAAITS</sequence>
<name>A0A0F9CQQ4_9ZZZZ</name>